<proteinExistence type="predicted"/>
<dbReference type="Proteomes" id="UP001055072">
    <property type="component" value="Unassembled WGS sequence"/>
</dbReference>
<protein>
    <submittedName>
        <fullName evidence="1">Uncharacterized protein</fullName>
    </submittedName>
</protein>
<evidence type="ECO:0000313" key="2">
    <source>
        <dbReference type="Proteomes" id="UP001055072"/>
    </source>
</evidence>
<accession>A0ACB8UG62</accession>
<organism evidence="1 2">
    <name type="scientific">Irpex rosettiformis</name>
    <dbReference type="NCBI Taxonomy" id="378272"/>
    <lineage>
        <taxon>Eukaryota</taxon>
        <taxon>Fungi</taxon>
        <taxon>Dikarya</taxon>
        <taxon>Basidiomycota</taxon>
        <taxon>Agaricomycotina</taxon>
        <taxon>Agaricomycetes</taxon>
        <taxon>Polyporales</taxon>
        <taxon>Irpicaceae</taxon>
        <taxon>Irpex</taxon>
    </lineage>
</organism>
<keyword evidence="2" id="KW-1185">Reference proteome</keyword>
<comment type="caution">
    <text evidence="1">The sequence shown here is derived from an EMBL/GenBank/DDBJ whole genome shotgun (WGS) entry which is preliminary data.</text>
</comment>
<reference evidence="1" key="1">
    <citation type="journal article" date="2021" name="Environ. Microbiol.">
        <title>Gene family expansions and transcriptome signatures uncover fungal adaptations to wood decay.</title>
        <authorList>
            <person name="Hage H."/>
            <person name="Miyauchi S."/>
            <person name="Viragh M."/>
            <person name="Drula E."/>
            <person name="Min B."/>
            <person name="Chaduli D."/>
            <person name="Navarro D."/>
            <person name="Favel A."/>
            <person name="Norest M."/>
            <person name="Lesage-Meessen L."/>
            <person name="Balint B."/>
            <person name="Merenyi Z."/>
            <person name="de Eugenio L."/>
            <person name="Morin E."/>
            <person name="Martinez A.T."/>
            <person name="Baldrian P."/>
            <person name="Stursova M."/>
            <person name="Martinez M.J."/>
            <person name="Novotny C."/>
            <person name="Magnuson J.K."/>
            <person name="Spatafora J.W."/>
            <person name="Maurice S."/>
            <person name="Pangilinan J."/>
            <person name="Andreopoulos W."/>
            <person name="LaButti K."/>
            <person name="Hundley H."/>
            <person name="Na H."/>
            <person name="Kuo A."/>
            <person name="Barry K."/>
            <person name="Lipzen A."/>
            <person name="Henrissat B."/>
            <person name="Riley R."/>
            <person name="Ahrendt S."/>
            <person name="Nagy L.G."/>
            <person name="Grigoriev I.V."/>
            <person name="Martin F."/>
            <person name="Rosso M.N."/>
        </authorList>
    </citation>
    <scope>NUCLEOTIDE SEQUENCE</scope>
    <source>
        <strain evidence="1">CBS 384.51</strain>
    </source>
</reference>
<evidence type="ECO:0000313" key="1">
    <source>
        <dbReference type="EMBL" id="KAI0093327.1"/>
    </source>
</evidence>
<dbReference type="EMBL" id="MU274902">
    <property type="protein sequence ID" value="KAI0093327.1"/>
    <property type="molecule type" value="Genomic_DNA"/>
</dbReference>
<sequence>MAADELKETIAKGEEGSGLSQAGVKCNTMLHEKSLPLEPSTLTTTMSTLPELPLSPGVGARRKGPKSLPRLPASAFSPPNTGTSEQFPLAPSPSTLYPEKVIDAQVSESIDVWTADASKTLEDKAEGIVISLVGKIPEEVTAAVDSIRSKPPTPPVLAVLVPFSLEDGIPTNPPVYLSSLPPSPSTPSSPSAPRIVLAATYTRFSVPAVEALKWAVEQGHSVDLSIQTNLRAGEGAWEDLEELLSKAIPEKHQGKVILSNILPPPDDLTLPIVKLLTHPTYNDYQSQIATLSLYANVSVKFLPPAWPLGGEGNVDKKEWKRRIKMYVGPALEAFGYERIIFGSSPASSSHPRALSSSEWFELARECFAELGTEQEDLDVVFSGNARKVYAAVPSS</sequence>
<gene>
    <name evidence="1" type="ORF">BDY19DRAFT_989975</name>
</gene>
<name>A0ACB8UG62_9APHY</name>